<dbReference type="InterPro" id="IPR036736">
    <property type="entry name" value="ACP-like_sf"/>
</dbReference>
<dbReference type="SUPFAM" id="SSF47336">
    <property type="entry name" value="ACP-like"/>
    <property type="match status" value="1"/>
</dbReference>
<name>A0A7C3WJN8_9BACT</name>
<organism evidence="1">
    <name type="scientific">Fundidesulfovibrio putealis</name>
    <dbReference type="NCBI Taxonomy" id="270496"/>
    <lineage>
        <taxon>Bacteria</taxon>
        <taxon>Pseudomonadati</taxon>
        <taxon>Thermodesulfobacteriota</taxon>
        <taxon>Desulfovibrionia</taxon>
        <taxon>Desulfovibrionales</taxon>
        <taxon>Desulfovibrionaceae</taxon>
        <taxon>Fundidesulfovibrio</taxon>
    </lineage>
</organism>
<proteinExistence type="predicted"/>
<reference evidence="1" key="1">
    <citation type="journal article" date="2020" name="mSystems">
        <title>Genome- and Community-Level Interaction Insights into Carbon Utilization and Element Cycling Functions of Hydrothermarchaeota in Hydrothermal Sediment.</title>
        <authorList>
            <person name="Zhou Z."/>
            <person name="Liu Y."/>
            <person name="Xu W."/>
            <person name="Pan J."/>
            <person name="Luo Z.H."/>
            <person name="Li M."/>
        </authorList>
    </citation>
    <scope>NUCLEOTIDE SEQUENCE [LARGE SCALE GENOMIC DNA]</scope>
    <source>
        <strain evidence="1">SpSt-413</strain>
    </source>
</reference>
<comment type="caution">
    <text evidence="1">The sequence shown here is derived from an EMBL/GenBank/DDBJ whole genome shotgun (WGS) entry which is preliminary data.</text>
</comment>
<dbReference type="AlphaFoldDB" id="A0A7C3WJN8"/>
<gene>
    <name evidence="1" type="ORF">ENR59_03620</name>
</gene>
<accession>A0A7C3WJN8</accession>
<protein>
    <submittedName>
        <fullName evidence="1">Acyl carrier protein</fullName>
    </submittedName>
</protein>
<evidence type="ECO:0000313" key="1">
    <source>
        <dbReference type="EMBL" id="HGG92022.1"/>
    </source>
</evidence>
<sequence length="82" mass="9174">MQDFPIEELYRIMSEVFMQYDFAFRPDMGAKDVPGWDSLNHSVLMMDIGNATGVDLSPEETAKLPSIGALHALILERMAQLG</sequence>
<dbReference type="EMBL" id="DSRP01000253">
    <property type="protein sequence ID" value="HGG92022.1"/>
    <property type="molecule type" value="Genomic_DNA"/>
</dbReference>
<dbReference type="Gene3D" id="1.10.1200.10">
    <property type="entry name" value="ACP-like"/>
    <property type="match status" value="1"/>
</dbReference>